<protein>
    <submittedName>
        <fullName evidence="2">Uncharacterized protein</fullName>
    </submittedName>
</protein>
<dbReference type="RefSeq" id="XP_025343261.1">
    <property type="nucleotide sequence ID" value="XM_025488945.1"/>
</dbReference>
<sequence length="241" mass="28000">MATVMSPTPNQPIFGKRRARDGLEHDHKRVRLDRLLSKLSLEQDEPPAKRTPSIEPDLEINPLLDFSDEDKRPKSGIDAYISEKLIASMQERVKEGLAVGRWYIPAGIVILHFQRWVRRLFNSFIKRYNASHPDKAPVSPFRSYSKIVKLVCSPDMNFSVDDLRQILMDENHREQRDIARRKSKREDKRHIEEIKEEEGIFATTSYTYWDRFAEVSRDIDMDIESSSAAVSDGSDSDMMDM</sequence>
<feature type="region of interest" description="Disordered" evidence="1">
    <location>
        <begin position="1"/>
        <end position="22"/>
    </location>
</feature>
<dbReference type="VEuPathDB" id="FungiDB:CXQ85_005349"/>
<dbReference type="AlphaFoldDB" id="A0A2V1AZL0"/>
<reference evidence="2 3" key="1">
    <citation type="submission" date="2017-12" db="EMBL/GenBank/DDBJ databases">
        <title>Genome Sequence of a Multidrug-Resistant Candida haemulonii Isolate from a Patient with Chronic Leg Ulcers in Israel.</title>
        <authorList>
            <person name="Chow N.A."/>
            <person name="Gade L."/>
            <person name="Batra D."/>
            <person name="Rowe L.A."/>
            <person name="Ben-Ami R."/>
            <person name="Loparev V.N."/>
            <person name="Litvintseva A.P."/>
        </authorList>
    </citation>
    <scope>NUCLEOTIDE SEQUENCE [LARGE SCALE GENOMIC DNA]</scope>
    <source>
        <strain evidence="2 3">B11899</strain>
    </source>
</reference>
<dbReference type="EMBL" id="PKFO01000007">
    <property type="protein sequence ID" value="PVH22321.1"/>
    <property type="molecule type" value="Genomic_DNA"/>
</dbReference>
<dbReference type="OrthoDB" id="4084459at2759"/>
<organism evidence="2 3">
    <name type="scientific">Candidozyma haemuli</name>
    <dbReference type="NCBI Taxonomy" id="45357"/>
    <lineage>
        <taxon>Eukaryota</taxon>
        <taxon>Fungi</taxon>
        <taxon>Dikarya</taxon>
        <taxon>Ascomycota</taxon>
        <taxon>Saccharomycotina</taxon>
        <taxon>Pichiomycetes</taxon>
        <taxon>Metschnikowiaceae</taxon>
        <taxon>Candidozyma</taxon>
    </lineage>
</organism>
<dbReference type="GeneID" id="37010678"/>
<name>A0A2V1AZL0_9ASCO</name>
<evidence type="ECO:0000256" key="1">
    <source>
        <dbReference type="SAM" id="MobiDB-lite"/>
    </source>
</evidence>
<gene>
    <name evidence="2" type="ORF">CXQ85_005349</name>
</gene>
<accession>A0A2V1AZL0</accession>
<evidence type="ECO:0000313" key="3">
    <source>
        <dbReference type="Proteomes" id="UP000244309"/>
    </source>
</evidence>
<dbReference type="Proteomes" id="UP000244309">
    <property type="component" value="Unassembled WGS sequence"/>
</dbReference>
<comment type="caution">
    <text evidence="2">The sequence shown here is derived from an EMBL/GenBank/DDBJ whole genome shotgun (WGS) entry which is preliminary data.</text>
</comment>
<keyword evidence="3" id="KW-1185">Reference proteome</keyword>
<proteinExistence type="predicted"/>
<evidence type="ECO:0000313" key="2">
    <source>
        <dbReference type="EMBL" id="PVH22321.1"/>
    </source>
</evidence>